<comment type="caution">
    <text evidence="1">The sequence shown here is derived from an EMBL/GenBank/DDBJ whole genome shotgun (WGS) entry which is preliminary data.</text>
</comment>
<dbReference type="GO" id="GO:0009451">
    <property type="term" value="P:RNA modification"/>
    <property type="evidence" value="ECO:0007669"/>
    <property type="project" value="InterPro"/>
</dbReference>
<name>A0AAN8UGJ0_9MAGN</name>
<dbReference type="AlphaFoldDB" id="A0AAN8UGJ0"/>
<dbReference type="EMBL" id="JBAMMX010000025">
    <property type="protein sequence ID" value="KAK6915185.1"/>
    <property type="molecule type" value="Genomic_DNA"/>
</dbReference>
<reference evidence="1 2" key="1">
    <citation type="submission" date="2023-12" db="EMBL/GenBank/DDBJ databases">
        <title>A high-quality genome assembly for Dillenia turbinata (Dilleniales).</title>
        <authorList>
            <person name="Chanderbali A."/>
        </authorList>
    </citation>
    <scope>NUCLEOTIDE SEQUENCE [LARGE SCALE GENOMIC DNA]</scope>
    <source>
        <strain evidence="1">LSX21</strain>
        <tissue evidence="1">Leaf</tissue>
    </source>
</reference>
<organism evidence="1 2">
    <name type="scientific">Dillenia turbinata</name>
    <dbReference type="NCBI Taxonomy" id="194707"/>
    <lineage>
        <taxon>Eukaryota</taxon>
        <taxon>Viridiplantae</taxon>
        <taxon>Streptophyta</taxon>
        <taxon>Embryophyta</taxon>
        <taxon>Tracheophyta</taxon>
        <taxon>Spermatophyta</taxon>
        <taxon>Magnoliopsida</taxon>
        <taxon>eudicotyledons</taxon>
        <taxon>Gunneridae</taxon>
        <taxon>Pentapetalae</taxon>
        <taxon>Dilleniales</taxon>
        <taxon>Dilleniaceae</taxon>
        <taxon>Dillenia</taxon>
    </lineage>
</organism>
<keyword evidence="2" id="KW-1185">Reference proteome</keyword>
<gene>
    <name evidence="1" type="ORF">RJ641_020302</name>
</gene>
<evidence type="ECO:0000313" key="1">
    <source>
        <dbReference type="EMBL" id="KAK6915185.1"/>
    </source>
</evidence>
<dbReference type="PANTHER" id="PTHR47926">
    <property type="entry name" value="PENTATRICOPEPTIDE REPEAT-CONTAINING PROTEIN"/>
    <property type="match status" value="1"/>
</dbReference>
<protein>
    <submittedName>
        <fullName evidence="1">Uncharacterized protein</fullName>
    </submittedName>
</protein>
<dbReference type="Proteomes" id="UP001370490">
    <property type="component" value="Unassembled WGS sequence"/>
</dbReference>
<proteinExistence type="predicted"/>
<accession>A0AAN8UGJ0</accession>
<dbReference type="GO" id="GO:0003723">
    <property type="term" value="F:RNA binding"/>
    <property type="evidence" value="ECO:0007669"/>
    <property type="project" value="InterPro"/>
</dbReference>
<dbReference type="PANTHER" id="PTHR47926:SF452">
    <property type="entry name" value="PENTATRICOPEPTIDE REPEAT-CONTAINING PROTEIN"/>
    <property type="match status" value="1"/>
</dbReference>
<dbReference type="InterPro" id="IPR046960">
    <property type="entry name" value="PPR_At4g14850-like_plant"/>
</dbReference>
<evidence type="ECO:0000313" key="2">
    <source>
        <dbReference type="Proteomes" id="UP001370490"/>
    </source>
</evidence>
<sequence length="95" mass="10774">MFVMCCAMGDASVLFKTNVESRSENLVFWNVMIDGYIRIVSSMGVFEFGKWVHLNAEKNEIETDEKLGSVSIDMYSMCASIDKAIQLFLELSVKM</sequence>